<dbReference type="RefSeq" id="WP_274113342.1">
    <property type="nucleotide sequence ID" value="NZ_JAPCKI010000016.1"/>
</dbReference>
<proteinExistence type="predicted"/>
<evidence type="ECO:0000313" key="4">
    <source>
        <dbReference type="Proteomes" id="UP001148932"/>
    </source>
</evidence>
<evidence type="ECO:0000313" key="3">
    <source>
        <dbReference type="EMBL" id="MDD2179834.1"/>
    </source>
</evidence>
<dbReference type="Gene3D" id="3.30.470.20">
    <property type="entry name" value="ATP-grasp fold, B domain"/>
    <property type="match status" value="1"/>
</dbReference>
<dbReference type="InterPro" id="IPR013651">
    <property type="entry name" value="ATP-grasp_RimK-type"/>
</dbReference>
<name>A0ABT5S1L6_9BURK</name>
<dbReference type="InterPro" id="IPR025839">
    <property type="entry name" value="RLAN_dom"/>
</dbReference>
<keyword evidence="1" id="KW-0067">ATP-binding</keyword>
<dbReference type="EMBL" id="JAPCKI010000016">
    <property type="protein sequence ID" value="MDD2179834.1"/>
    <property type="molecule type" value="Genomic_DNA"/>
</dbReference>
<accession>A0ABT5S1L6</accession>
<dbReference type="Proteomes" id="UP001148932">
    <property type="component" value="Unassembled WGS sequence"/>
</dbReference>
<dbReference type="SUPFAM" id="SSF56059">
    <property type="entry name" value="Glutathione synthetase ATP-binding domain-like"/>
    <property type="match status" value="1"/>
</dbReference>
<dbReference type="PROSITE" id="PS50975">
    <property type="entry name" value="ATP_GRASP"/>
    <property type="match status" value="1"/>
</dbReference>
<reference evidence="3" key="1">
    <citation type="submission" date="2022-10" db="EMBL/GenBank/DDBJ databases">
        <title>Description of microaerobic benzene degrading bacteria.</title>
        <authorList>
            <person name="Bedics A."/>
            <person name="Tancsics A."/>
            <person name="Banerjee S."/>
        </authorList>
    </citation>
    <scope>NUCLEOTIDE SEQUENCE</scope>
    <source>
        <strain evidence="3">D2M1</strain>
    </source>
</reference>
<gene>
    <name evidence="3" type="ORF">OIN59_20540</name>
</gene>
<evidence type="ECO:0000256" key="1">
    <source>
        <dbReference type="PROSITE-ProRule" id="PRU00409"/>
    </source>
</evidence>
<feature type="domain" description="ATP-grasp" evidence="2">
    <location>
        <begin position="292"/>
        <end position="482"/>
    </location>
</feature>
<sequence>MSSEHVIVVEKLADFRWSPPDIKVITAEQFVAEQPLHRGRLRKVTNLCRNYGYLSMGYYCSLLAEARGDRVTPSVDTILSLQRKRIEPSALAQLNRLLGPMKEIPRSVNTLTLHVFFGIMEDPALAALARKSFELFRCPLMEVTLERQEQSAHWQIGGLQALDLRDVDAARDEVFVQALLQYTRRSWRPMIAMPQPRMDLAVLHDPHDSLPPSNLKTLRKLVDVGQEMGIAVELIEKKDLSRLTQFDALFIRETTAVTHHTFQFARKAVAEGMPVIDDPVSILRCTNKAFLAELLREHAIATPLTHMVSRRTLADMQHRLAYPVVVKVPDGAFSRSVKKAESFEQLHAIARDMLKESEIILVQEFMYTDFDWRIGVLAGQAIFAAKYFMCDGHWQILQHTANGKYTEGRVQAVPLDQVPAQVLAAAVNSARLVGNGFYGVDLKATASGVYVIEINDNPNLDVGVEDAALGDGLYRLLLAHFLKQVEQRFSVSRAVGSLDRQPLKGLVVAAG</sequence>
<evidence type="ECO:0000259" key="2">
    <source>
        <dbReference type="PROSITE" id="PS50975"/>
    </source>
</evidence>
<comment type="caution">
    <text evidence="3">The sequence shown here is derived from an EMBL/GenBank/DDBJ whole genome shotgun (WGS) entry which is preliminary data.</text>
</comment>
<organism evidence="3 4">
    <name type="scientific">Acidovorax benzenivorans</name>
    <dbReference type="NCBI Taxonomy" id="2987520"/>
    <lineage>
        <taxon>Bacteria</taxon>
        <taxon>Pseudomonadati</taxon>
        <taxon>Pseudomonadota</taxon>
        <taxon>Betaproteobacteria</taxon>
        <taxon>Burkholderiales</taxon>
        <taxon>Comamonadaceae</taxon>
        <taxon>Acidovorax</taxon>
    </lineage>
</organism>
<dbReference type="InterPro" id="IPR011761">
    <property type="entry name" value="ATP-grasp"/>
</dbReference>
<dbReference type="Gene3D" id="3.30.1490.20">
    <property type="entry name" value="ATP-grasp fold, A domain"/>
    <property type="match status" value="1"/>
</dbReference>
<dbReference type="Pfam" id="PF08443">
    <property type="entry name" value="RimK"/>
    <property type="match status" value="1"/>
</dbReference>
<keyword evidence="1" id="KW-0547">Nucleotide-binding</keyword>
<keyword evidence="4" id="KW-1185">Reference proteome</keyword>
<dbReference type="PANTHER" id="PTHR21621:SF0">
    <property type="entry name" value="BETA-CITRYLGLUTAMATE SYNTHASE B-RELATED"/>
    <property type="match status" value="1"/>
</dbReference>
<dbReference type="PANTHER" id="PTHR21621">
    <property type="entry name" value="RIBOSOMAL PROTEIN S6 MODIFICATION PROTEIN"/>
    <property type="match status" value="1"/>
</dbReference>
<dbReference type="Pfam" id="PF14401">
    <property type="entry name" value="RLAN"/>
    <property type="match status" value="1"/>
</dbReference>
<protein>
    <submittedName>
        <fullName evidence="3">RimK family protein</fullName>
    </submittedName>
</protein>
<dbReference type="InterPro" id="IPR013815">
    <property type="entry name" value="ATP_grasp_subdomain_1"/>
</dbReference>